<dbReference type="Gene3D" id="2.60.40.640">
    <property type="match status" value="1"/>
</dbReference>
<evidence type="ECO:0000256" key="1">
    <source>
        <dbReference type="SAM" id="MobiDB-lite"/>
    </source>
</evidence>
<evidence type="ECO:0000313" key="3">
    <source>
        <dbReference type="Proteomes" id="UP000521872"/>
    </source>
</evidence>
<protein>
    <recommendedName>
        <fullName evidence="4">Arrestin-like N-terminal domain-containing protein</fullName>
    </recommendedName>
</protein>
<feature type="region of interest" description="Disordered" evidence="1">
    <location>
        <begin position="62"/>
        <end position="113"/>
    </location>
</feature>
<feature type="region of interest" description="Disordered" evidence="1">
    <location>
        <begin position="507"/>
        <end position="532"/>
    </location>
</feature>
<dbReference type="InterPro" id="IPR014752">
    <property type="entry name" value="Arrestin-like_C"/>
</dbReference>
<evidence type="ECO:0008006" key="4">
    <source>
        <dbReference type="Google" id="ProtNLM"/>
    </source>
</evidence>
<accession>A0A8H4VRU1</accession>
<gene>
    <name evidence="2" type="ORF">D9613_004949</name>
</gene>
<feature type="compositionally biased region" description="Polar residues" evidence="1">
    <location>
        <begin position="1"/>
        <end position="10"/>
    </location>
</feature>
<feature type="region of interest" description="Disordered" evidence="1">
    <location>
        <begin position="226"/>
        <end position="247"/>
    </location>
</feature>
<feature type="compositionally biased region" description="Low complexity" evidence="1">
    <location>
        <begin position="229"/>
        <end position="242"/>
    </location>
</feature>
<proteinExistence type="predicted"/>
<dbReference type="Proteomes" id="UP000521872">
    <property type="component" value="Unassembled WGS sequence"/>
</dbReference>
<keyword evidence="3" id="KW-1185">Reference proteome</keyword>
<comment type="caution">
    <text evidence="2">The sequence shown here is derived from an EMBL/GenBank/DDBJ whole genome shotgun (WGS) entry which is preliminary data.</text>
</comment>
<feature type="compositionally biased region" description="Basic residues" evidence="1">
    <location>
        <begin position="565"/>
        <end position="577"/>
    </location>
</feature>
<dbReference type="AlphaFoldDB" id="A0A8H4VRU1"/>
<feature type="compositionally biased region" description="Polar residues" evidence="1">
    <location>
        <begin position="26"/>
        <end position="36"/>
    </location>
</feature>
<evidence type="ECO:0000313" key="2">
    <source>
        <dbReference type="EMBL" id="KAF4619752.1"/>
    </source>
</evidence>
<name>A0A8H4VRU1_9AGAR</name>
<feature type="region of interest" description="Disordered" evidence="1">
    <location>
        <begin position="1"/>
        <end position="36"/>
    </location>
</feature>
<organism evidence="2 3">
    <name type="scientific">Agrocybe pediades</name>
    <dbReference type="NCBI Taxonomy" id="84607"/>
    <lineage>
        <taxon>Eukaryota</taxon>
        <taxon>Fungi</taxon>
        <taxon>Dikarya</taxon>
        <taxon>Basidiomycota</taxon>
        <taxon>Agaricomycotina</taxon>
        <taxon>Agaricomycetes</taxon>
        <taxon>Agaricomycetidae</taxon>
        <taxon>Agaricales</taxon>
        <taxon>Agaricineae</taxon>
        <taxon>Strophariaceae</taxon>
        <taxon>Agrocybe</taxon>
    </lineage>
</organism>
<reference evidence="2 3" key="1">
    <citation type="submission" date="2019-12" db="EMBL/GenBank/DDBJ databases">
        <authorList>
            <person name="Floudas D."/>
            <person name="Bentzer J."/>
            <person name="Ahren D."/>
            <person name="Johansson T."/>
            <person name="Persson P."/>
            <person name="Tunlid A."/>
        </authorList>
    </citation>
    <scope>NUCLEOTIDE SEQUENCE [LARGE SCALE GENOMIC DNA]</scope>
    <source>
        <strain evidence="2 3">CBS 102.39</strain>
    </source>
</reference>
<dbReference type="EMBL" id="JAACJL010000016">
    <property type="protein sequence ID" value="KAF4619752.1"/>
    <property type="molecule type" value="Genomic_DNA"/>
</dbReference>
<sequence length="591" mass="65075">MSIVANSTPAASCLPPPRSPSHLRSQSENIVSQPPRYSSLNGALPANFSLDAVNDIINNTAINLDGVSPPLRPPRYSSVFHTTTLNREGRAEERRRARRATPGSNHDQDRTASSFSSARVFEYHIKGNGKTSPWATLKVYSRSAASAPSTSNAEAQKIPRFTGQDLFQGSLELDLDSPQTINSISLSLRGRVVTSSYDDGSATFLDHHIVSWNRNKGDPREMLLAQVGSTSSAPSSSRSPSPKKFEGKLSGQYSWPFSFPFPSSVVIPGQADAVQIPQTFLERNVKGSVQYELVLRITHGMLRSDSKLQVDVSYVPDITPSPSSILRQLSYGENLAIPGPEVDPAGWSVLPPVTMRGKLFGERNVKFQCTLSLANPKSYTRGTFIPCHLSVYSSDTEALELVATPKHIAVHLVRRVQYYQDPNARTGNNGNGAASSPVESQVEVERAVWWTSQDVTETTLAAEATSRQFSGEIHLDKDLQASSVFPLFKISYDVELLPFRSSVFQPSRMKATSSDEENGKSTRRGYSNSDIRNELDVHSRPLLSHPVTIATLHGEGPTPIPFTKPKPRKDRRARRTTKREYTYLPHAGQLF</sequence>
<feature type="region of interest" description="Disordered" evidence="1">
    <location>
        <begin position="549"/>
        <end position="591"/>
    </location>
</feature>